<gene>
    <name evidence="12" type="ORF">EYC80_005416</name>
</gene>
<feature type="domain" description="Membrane insertase YidC/Oxa/ALB C-terminal" evidence="11">
    <location>
        <begin position="181"/>
        <end position="373"/>
    </location>
</feature>
<dbReference type="PANTHER" id="PTHR12428">
    <property type="entry name" value="OXA1"/>
    <property type="match status" value="1"/>
</dbReference>
<dbReference type="InterPro" id="IPR028055">
    <property type="entry name" value="YidC/Oxa/ALB_C"/>
</dbReference>
<evidence type="ECO:0000256" key="8">
    <source>
        <dbReference type="ARBA" id="ARBA00023136"/>
    </source>
</evidence>
<evidence type="ECO:0000256" key="4">
    <source>
        <dbReference type="ARBA" id="ARBA00022792"/>
    </source>
</evidence>
<dbReference type="Proteomes" id="UP000326757">
    <property type="component" value="Unassembled WGS sequence"/>
</dbReference>
<dbReference type="CDD" id="cd20069">
    <property type="entry name" value="5TM_Oxa1-like"/>
    <property type="match status" value="1"/>
</dbReference>
<keyword evidence="3 9" id="KW-0812">Transmembrane</keyword>
<name>A0A5N6KJV5_MONLA</name>
<evidence type="ECO:0000256" key="9">
    <source>
        <dbReference type="RuleBase" id="RU003945"/>
    </source>
</evidence>
<proteinExistence type="inferred from homology"/>
<sequence>MAFEVIPNSFLKREQEIHQWHLQLRDMQRKSILGLLMSVVLGRRRIESYGIRQFSSNVHRPIRNSTLLSNRGNSRLLSQSITRSPLSRANTLIRNATSIRSASTTPSAIPPVNSPIPSIETSTPEFKPAPLEVNADINPDILSAPEHIGYLHSLGLDYGWGPTAVMEWMLEHIHVFAGTPWWVSIGLAAAAWRVLLFKPFLDAAENASRMAAIKQYTAPVQALMMEARKKGDTAEMMLHRAELQRIFKRAGISMWKSFMPAVQIFIGYGTWKLLRQMSEVPVPGLLDGGILWFYNLSIPDPYFILPLATSTILHFVLKKGGETGVSNLTPGMVYAMQWGMPALSLIFTSFMPAAVQLSFLVSSSISFGQATLFRTPQFRSWANMTPLPTPNSSPTENTLRMREVPSTAGDTKTPKRYSLDGSLGNVMEGFQSAKKGVVDMAKERRAKQDDASVKARADAYEEKRQRELAEEIKRQNEKRRLERERKRMERERRRGRRSD</sequence>
<dbReference type="InterPro" id="IPR001708">
    <property type="entry name" value="YidC/ALB3/OXA1/COX18"/>
</dbReference>
<dbReference type="AlphaFoldDB" id="A0A5N6KJV5"/>
<keyword evidence="13" id="KW-1185">Reference proteome</keyword>
<accession>A0A5N6KJV5</accession>
<keyword evidence="6" id="KW-1133">Transmembrane helix</keyword>
<keyword evidence="8" id="KW-0472">Membrane</keyword>
<comment type="caution">
    <text evidence="12">The sequence shown here is derived from an EMBL/GenBank/DDBJ whole genome shotgun (WGS) entry which is preliminary data.</text>
</comment>
<evidence type="ECO:0000256" key="5">
    <source>
        <dbReference type="ARBA" id="ARBA00022946"/>
    </source>
</evidence>
<dbReference type="PANTHER" id="PTHR12428:SF66">
    <property type="entry name" value="MITOCHONDRIAL INNER MEMBRANE PROTEIN OXA1L"/>
    <property type="match status" value="1"/>
</dbReference>
<dbReference type="GO" id="GO:0032977">
    <property type="term" value="F:membrane insertase activity"/>
    <property type="evidence" value="ECO:0007669"/>
    <property type="project" value="InterPro"/>
</dbReference>
<reference evidence="12 13" key="1">
    <citation type="submission" date="2019-06" db="EMBL/GenBank/DDBJ databases">
        <title>Genome Sequence of the Brown Rot Fungal Pathogen Monilinia laxa.</title>
        <authorList>
            <person name="De Miccolis Angelini R.M."/>
            <person name="Landi L."/>
            <person name="Abate D."/>
            <person name="Pollastro S."/>
            <person name="Romanazzi G."/>
            <person name="Faretra F."/>
        </authorList>
    </citation>
    <scope>NUCLEOTIDE SEQUENCE [LARGE SCALE GENOMIC DNA]</scope>
    <source>
        <strain evidence="12 13">Mlax316</strain>
    </source>
</reference>
<evidence type="ECO:0000313" key="12">
    <source>
        <dbReference type="EMBL" id="KAB8304076.1"/>
    </source>
</evidence>
<keyword evidence="4" id="KW-0999">Mitochondrion inner membrane</keyword>
<evidence type="ECO:0000256" key="6">
    <source>
        <dbReference type="ARBA" id="ARBA00022989"/>
    </source>
</evidence>
<evidence type="ECO:0000313" key="13">
    <source>
        <dbReference type="Proteomes" id="UP000326757"/>
    </source>
</evidence>
<feature type="region of interest" description="Disordered" evidence="10">
    <location>
        <begin position="384"/>
        <end position="420"/>
    </location>
</feature>
<dbReference type="GO" id="GO:0032979">
    <property type="term" value="P:protein insertion into mitochondrial inner membrane from matrix"/>
    <property type="evidence" value="ECO:0007669"/>
    <property type="project" value="TreeGrafter"/>
</dbReference>
<comment type="subcellular location">
    <subcellularLocation>
        <location evidence="9">Membrane</location>
        <topology evidence="9">Multi-pass membrane protein</topology>
    </subcellularLocation>
    <subcellularLocation>
        <location evidence="1">Mitochondrion inner membrane</location>
        <topology evidence="1">Multi-pass membrane protein</topology>
    </subcellularLocation>
</comment>
<evidence type="ECO:0000256" key="3">
    <source>
        <dbReference type="ARBA" id="ARBA00022692"/>
    </source>
</evidence>
<evidence type="ECO:0000256" key="7">
    <source>
        <dbReference type="ARBA" id="ARBA00023128"/>
    </source>
</evidence>
<dbReference type="Pfam" id="PF02096">
    <property type="entry name" value="60KD_IMP"/>
    <property type="match status" value="1"/>
</dbReference>
<comment type="similarity">
    <text evidence="2 9">Belongs to the OXA1/ALB3/YidC family.</text>
</comment>
<evidence type="ECO:0000259" key="11">
    <source>
        <dbReference type="Pfam" id="PF02096"/>
    </source>
</evidence>
<evidence type="ECO:0000256" key="10">
    <source>
        <dbReference type="SAM" id="MobiDB-lite"/>
    </source>
</evidence>
<dbReference type="GO" id="GO:0005743">
    <property type="term" value="C:mitochondrial inner membrane"/>
    <property type="evidence" value="ECO:0007669"/>
    <property type="project" value="UniProtKB-SubCell"/>
</dbReference>
<protein>
    <recommendedName>
        <fullName evidence="11">Membrane insertase YidC/Oxa/ALB C-terminal domain-containing protein</fullName>
    </recommendedName>
</protein>
<evidence type="ECO:0000256" key="2">
    <source>
        <dbReference type="ARBA" id="ARBA00009877"/>
    </source>
</evidence>
<organism evidence="12 13">
    <name type="scientific">Monilinia laxa</name>
    <name type="common">Brown rot fungus</name>
    <name type="synonym">Sclerotinia laxa</name>
    <dbReference type="NCBI Taxonomy" id="61186"/>
    <lineage>
        <taxon>Eukaryota</taxon>
        <taxon>Fungi</taxon>
        <taxon>Dikarya</taxon>
        <taxon>Ascomycota</taxon>
        <taxon>Pezizomycotina</taxon>
        <taxon>Leotiomycetes</taxon>
        <taxon>Helotiales</taxon>
        <taxon>Sclerotiniaceae</taxon>
        <taxon>Monilinia</taxon>
    </lineage>
</organism>
<evidence type="ECO:0000256" key="1">
    <source>
        <dbReference type="ARBA" id="ARBA00004448"/>
    </source>
</evidence>
<keyword evidence="5" id="KW-0809">Transit peptide</keyword>
<feature type="region of interest" description="Disordered" evidence="10">
    <location>
        <begin position="443"/>
        <end position="499"/>
    </location>
</feature>
<dbReference type="OrthoDB" id="2148490at2759"/>
<keyword evidence="7" id="KW-0496">Mitochondrion</keyword>
<dbReference type="EMBL" id="VIGI01000002">
    <property type="protein sequence ID" value="KAB8304076.1"/>
    <property type="molecule type" value="Genomic_DNA"/>
</dbReference>